<dbReference type="Proteomes" id="UP000001542">
    <property type="component" value="Unassembled WGS sequence"/>
</dbReference>
<proteinExistence type="predicted"/>
<organism evidence="1 2">
    <name type="scientific">Trichomonas vaginalis (strain ATCC PRA-98 / G3)</name>
    <dbReference type="NCBI Taxonomy" id="412133"/>
    <lineage>
        <taxon>Eukaryota</taxon>
        <taxon>Metamonada</taxon>
        <taxon>Parabasalia</taxon>
        <taxon>Trichomonadida</taxon>
        <taxon>Trichomonadidae</taxon>
        <taxon>Trichomonas</taxon>
    </lineage>
</organism>
<reference evidence="1" key="2">
    <citation type="journal article" date="2007" name="Science">
        <title>Draft genome sequence of the sexually transmitted pathogen Trichomonas vaginalis.</title>
        <authorList>
            <person name="Carlton J.M."/>
            <person name="Hirt R.P."/>
            <person name="Silva J.C."/>
            <person name="Delcher A.L."/>
            <person name="Schatz M."/>
            <person name="Zhao Q."/>
            <person name="Wortman J.R."/>
            <person name="Bidwell S.L."/>
            <person name="Alsmark U.C.M."/>
            <person name="Besteiro S."/>
            <person name="Sicheritz-Ponten T."/>
            <person name="Noel C.J."/>
            <person name="Dacks J.B."/>
            <person name="Foster P.G."/>
            <person name="Simillion C."/>
            <person name="Van de Peer Y."/>
            <person name="Miranda-Saavedra D."/>
            <person name="Barton G.J."/>
            <person name="Westrop G.D."/>
            <person name="Mueller S."/>
            <person name="Dessi D."/>
            <person name="Fiori P.L."/>
            <person name="Ren Q."/>
            <person name="Paulsen I."/>
            <person name="Zhang H."/>
            <person name="Bastida-Corcuera F.D."/>
            <person name="Simoes-Barbosa A."/>
            <person name="Brown M.T."/>
            <person name="Hayes R.D."/>
            <person name="Mukherjee M."/>
            <person name="Okumura C.Y."/>
            <person name="Schneider R."/>
            <person name="Smith A.J."/>
            <person name="Vanacova S."/>
            <person name="Villalvazo M."/>
            <person name="Haas B.J."/>
            <person name="Pertea M."/>
            <person name="Feldblyum T.V."/>
            <person name="Utterback T.R."/>
            <person name="Shu C.L."/>
            <person name="Osoegawa K."/>
            <person name="de Jong P.J."/>
            <person name="Hrdy I."/>
            <person name="Horvathova L."/>
            <person name="Zubacova Z."/>
            <person name="Dolezal P."/>
            <person name="Malik S.B."/>
            <person name="Logsdon J.M. Jr."/>
            <person name="Henze K."/>
            <person name="Gupta A."/>
            <person name="Wang C.C."/>
            <person name="Dunne R.L."/>
            <person name="Upcroft J.A."/>
            <person name="Upcroft P."/>
            <person name="White O."/>
            <person name="Salzberg S.L."/>
            <person name="Tang P."/>
            <person name="Chiu C.-H."/>
            <person name="Lee Y.-S."/>
            <person name="Embley T.M."/>
            <person name="Coombs G.H."/>
            <person name="Mottram J.C."/>
            <person name="Tachezy J."/>
            <person name="Fraser-Liggett C.M."/>
            <person name="Johnson P.J."/>
        </authorList>
    </citation>
    <scope>NUCLEOTIDE SEQUENCE [LARGE SCALE GENOMIC DNA]</scope>
    <source>
        <strain evidence="1">G3</strain>
    </source>
</reference>
<name>A2EZX8_TRIV3</name>
<dbReference type="RefSeq" id="XP_001314320.1">
    <property type="nucleotide sequence ID" value="XM_001314302.1"/>
</dbReference>
<protein>
    <submittedName>
        <fullName evidence="1">Uncharacterized protein</fullName>
    </submittedName>
</protein>
<gene>
    <name evidence="1" type="ORF">TVAG_111190</name>
</gene>
<dbReference type="VEuPathDB" id="TrichDB:TVAG_111190"/>
<sequence>MSSVEGIMNLVKQLKLDIATEIKEHKVDARSLRKLEESVSYLDDMMNSLDQIKCGTGTNMKEKKNE</sequence>
<dbReference type="KEGG" id="tva:4759591"/>
<accession>A2EZX8</accession>
<keyword evidence="2" id="KW-1185">Reference proteome</keyword>
<dbReference type="AlphaFoldDB" id="A2EZX8"/>
<evidence type="ECO:0000313" key="1">
    <source>
        <dbReference type="EMBL" id="EAY01762.1"/>
    </source>
</evidence>
<dbReference type="SMR" id="A2EZX8"/>
<dbReference type="InParanoid" id="A2EZX8"/>
<evidence type="ECO:0000313" key="2">
    <source>
        <dbReference type="Proteomes" id="UP000001542"/>
    </source>
</evidence>
<dbReference type="VEuPathDB" id="TrichDB:TVAGG3_0145040"/>
<reference evidence="1" key="1">
    <citation type="submission" date="2006-10" db="EMBL/GenBank/DDBJ databases">
        <authorList>
            <person name="Amadeo P."/>
            <person name="Zhao Q."/>
            <person name="Wortman J."/>
            <person name="Fraser-Liggett C."/>
            <person name="Carlton J."/>
        </authorList>
    </citation>
    <scope>NUCLEOTIDE SEQUENCE</scope>
    <source>
        <strain evidence="1">G3</strain>
    </source>
</reference>
<dbReference type="EMBL" id="DS113557">
    <property type="protein sequence ID" value="EAY01762.1"/>
    <property type="molecule type" value="Genomic_DNA"/>
</dbReference>